<dbReference type="InterPro" id="IPR011051">
    <property type="entry name" value="RmlC_Cupin_sf"/>
</dbReference>
<dbReference type="InterPro" id="IPR014710">
    <property type="entry name" value="RmlC-like_jellyroll"/>
</dbReference>
<organism evidence="2">
    <name type="scientific">Sesamum angustifolium</name>
    <dbReference type="NCBI Taxonomy" id="2727405"/>
    <lineage>
        <taxon>Eukaryota</taxon>
        <taxon>Viridiplantae</taxon>
        <taxon>Streptophyta</taxon>
        <taxon>Embryophyta</taxon>
        <taxon>Tracheophyta</taxon>
        <taxon>Spermatophyta</taxon>
        <taxon>Magnoliopsida</taxon>
        <taxon>eudicotyledons</taxon>
        <taxon>Gunneridae</taxon>
        <taxon>Pentapetalae</taxon>
        <taxon>asterids</taxon>
        <taxon>lamiids</taxon>
        <taxon>Lamiales</taxon>
        <taxon>Pedaliaceae</taxon>
        <taxon>Sesamum</taxon>
    </lineage>
</organism>
<evidence type="ECO:0000313" key="2">
    <source>
        <dbReference type="EMBL" id="KAL0369765.1"/>
    </source>
</evidence>
<reference evidence="2" key="2">
    <citation type="journal article" date="2024" name="Plant">
        <title>Genomic evolution and insights into agronomic trait innovations of Sesamum species.</title>
        <authorList>
            <person name="Miao H."/>
            <person name="Wang L."/>
            <person name="Qu L."/>
            <person name="Liu H."/>
            <person name="Sun Y."/>
            <person name="Le M."/>
            <person name="Wang Q."/>
            <person name="Wei S."/>
            <person name="Zheng Y."/>
            <person name="Lin W."/>
            <person name="Duan Y."/>
            <person name="Cao H."/>
            <person name="Xiong S."/>
            <person name="Wang X."/>
            <person name="Wei L."/>
            <person name="Li C."/>
            <person name="Ma Q."/>
            <person name="Ju M."/>
            <person name="Zhao R."/>
            <person name="Li G."/>
            <person name="Mu C."/>
            <person name="Tian Q."/>
            <person name="Mei H."/>
            <person name="Zhang T."/>
            <person name="Gao T."/>
            <person name="Zhang H."/>
        </authorList>
    </citation>
    <scope>NUCLEOTIDE SEQUENCE</scope>
    <source>
        <strain evidence="2">G01</strain>
    </source>
</reference>
<dbReference type="AlphaFoldDB" id="A0AAW2QPW5"/>
<proteinExistence type="predicted"/>
<accession>A0AAW2QPW5</accession>
<evidence type="ECO:0000259" key="1">
    <source>
        <dbReference type="Pfam" id="PF00190"/>
    </source>
</evidence>
<reference evidence="2" key="1">
    <citation type="submission" date="2020-06" db="EMBL/GenBank/DDBJ databases">
        <authorList>
            <person name="Li T."/>
            <person name="Hu X."/>
            <person name="Zhang T."/>
            <person name="Song X."/>
            <person name="Zhang H."/>
            <person name="Dai N."/>
            <person name="Sheng W."/>
            <person name="Hou X."/>
            <person name="Wei L."/>
        </authorList>
    </citation>
    <scope>NUCLEOTIDE SEQUENCE</scope>
    <source>
        <strain evidence="2">G01</strain>
        <tissue evidence="2">Leaf</tissue>
    </source>
</reference>
<name>A0AAW2QPW5_9LAMI</name>
<protein>
    <recommendedName>
        <fullName evidence="1">Cupin type-1 domain-containing protein</fullName>
    </recommendedName>
</protein>
<dbReference type="Pfam" id="PF00190">
    <property type="entry name" value="Cupin_1"/>
    <property type="match status" value="1"/>
</dbReference>
<dbReference type="SUPFAM" id="SSF51182">
    <property type="entry name" value="RmlC-like cupins"/>
    <property type="match status" value="1"/>
</dbReference>
<gene>
    <name evidence="2" type="ORF">Sangu_0294600</name>
</gene>
<feature type="domain" description="Cupin type-1" evidence="1">
    <location>
        <begin position="2"/>
        <end position="70"/>
    </location>
</feature>
<comment type="caution">
    <text evidence="2">The sequence shown here is derived from an EMBL/GenBank/DDBJ whole genome shotgun (WGS) entry which is preliminary data.</text>
</comment>
<dbReference type="Gene3D" id="2.60.120.10">
    <property type="entry name" value="Jelly Rolls"/>
    <property type="match status" value="1"/>
</dbReference>
<sequence length="87" mass="9713">MLRQGNIGAAKLTMEKNGLALPKYSDSAKVAYVLQGNGVAGIILPEKEEKVLAIKKGDAIALPFWCHHLVVQQRRHRTNHPLPRRHL</sequence>
<dbReference type="InterPro" id="IPR050253">
    <property type="entry name" value="Seed_Storage-Functional"/>
</dbReference>
<dbReference type="EMBL" id="JACGWK010000002">
    <property type="protein sequence ID" value="KAL0369765.1"/>
    <property type="molecule type" value="Genomic_DNA"/>
</dbReference>
<dbReference type="PANTHER" id="PTHR31189:SF62">
    <property type="entry name" value="OS01G0976200 PROTEIN"/>
    <property type="match status" value="1"/>
</dbReference>
<dbReference type="PANTHER" id="PTHR31189">
    <property type="entry name" value="OS03G0336100 PROTEIN-RELATED"/>
    <property type="match status" value="1"/>
</dbReference>
<dbReference type="InterPro" id="IPR006045">
    <property type="entry name" value="Cupin_1"/>
</dbReference>